<feature type="region of interest" description="Disordered" evidence="2">
    <location>
        <begin position="372"/>
        <end position="393"/>
    </location>
</feature>
<evidence type="ECO:0000259" key="3">
    <source>
        <dbReference type="Pfam" id="PF12333"/>
    </source>
</evidence>
<evidence type="ECO:0000256" key="2">
    <source>
        <dbReference type="SAM" id="MobiDB-lite"/>
    </source>
</evidence>
<dbReference type="InterPro" id="IPR016024">
    <property type="entry name" value="ARM-type_fold"/>
</dbReference>
<name>A0A4V1IUC4_9FUNG</name>
<dbReference type="Pfam" id="PF12333">
    <property type="entry name" value="Ipi1_N"/>
    <property type="match status" value="1"/>
</dbReference>
<dbReference type="OrthoDB" id="361362at2759"/>
<feature type="domain" description="Pre-rRNA-processing protein Ipi1 N-terminal" evidence="3">
    <location>
        <begin position="289"/>
        <end position="350"/>
    </location>
</feature>
<feature type="region of interest" description="Disordered" evidence="2">
    <location>
        <begin position="117"/>
        <end position="169"/>
    </location>
</feature>
<gene>
    <name evidence="4" type="ORF">CXG81DRAFT_27204</name>
</gene>
<feature type="region of interest" description="Disordered" evidence="2">
    <location>
        <begin position="503"/>
        <end position="528"/>
    </location>
</feature>
<reference evidence="5" key="1">
    <citation type="journal article" date="2018" name="Nat. Microbiol.">
        <title>Leveraging single-cell genomics to expand the fungal tree of life.</title>
        <authorList>
            <person name="Ahrendt S.R."/>
            <person name="Quandt C.A."/>
            <person name="Ciobanu D."/>
            <person name="Clum A."/>
            <person name="Salamov A."/>
            <person name="Andreopoulos B."/>
            <person name="Cheng J.F."/>
            <person name="Woyke T."/>
            <person name="Pelin A."/>
            <person name="Henrissat B."/>
            <person name="Reynolds N.K."/>
            <person name="Benny G.L."/>
            <person name="Smith M.E."/>
            <person name="James T.Y."/>
            <person name="Grigoriev I.V."/>
        </authorList>
    </citation>
    <scope>NUCLEOTIDE SEQUENCE [LARGE SCALE GENOMIC DNA]</scope>
    <source>
        <strain evidence="5">ATCC 52028</strain>
    </source>
</reference>
<evidence type="ECO:0000313" key="5">
    <source>
        <dbReference type="Proteomes" id="UP000274922"/>
    </source>
</evidence>
<dbReference type="PANTHER" id="PTHR12460:SF38">
    <property type="entry name" value="KINETOPLAST-ASSOCIATED PROTEIN-LIKE PROTEIN"/>
    <property type="match status" value="1"/>
</dbReference>
<dbReference type="InterPro" id="IPR024679">
    <property type="entry name" value="Ipi1_N"/>
</dbReference>
<organism evidence="4 5">
    <name type="scientific">Caulochytrium protostelioides</name>
    <dbReference type="NCBI Taxonomy" id="1555241"/>
    <lineage>
        <taxon>Eukaryota</taxon>
        <taxon>Fungi</taxon>
        <taxon>Fungi incertae sedis</taxon>
        <taxon>Chytridiomycota</taxon>
        <taxon>Chytridiomycota incertae sedis</taxon>
        <taxon>Chytridiomycetes</taxon>
        <taxon>Caulochytriales</taxon>
        <taxon>Caulochytriaceae</taxon>
        <taxon>Caulochytrium</taxon>
    </lineage>
</organism>
<evidence type="ECO:0000313" key="4">
    <source>
        <dbReference type="EMBL" id="RKP00069.1"/>
    </source>
</evidence>
<dbReference type="Gene3D" id="1.25.10.10">
    <property type="entry name" value="Leucine-rich Repeat Variant"/>
    <property type="match status" value="1"/>
</dbReference>
<feature type="region of interest" description="Disordered" evidence="2">
    <location>
        <begin position="1"/>
        <end position="20"/>
    </location>
</feature>
<dbReference type="Proteomes" id="UP000274922">
    <property type="component" value="Unassembled WGS sequence"/>
</dbReference>
<proteinExistence type="predicted"/>
<sequence>MTSSLKKKKNSKDFKKKKVKLGRKLEPQVLTKVKIQTKQIALPQQKAVQYQNANAAVSLAAAALPKLKQRTAATAVPTGKRGRDDDAAAAAAPPAGAAAAKAAAAAKTAAVKTAEPTAAARAASQRHGPAAVTRADAQSAAKRLKGAQPTYAQRDADGDGTAPITSGHADSDFAAMDGVMGSTLLTDEQLLARPEVWRQRVADQLQKTGHYTAHTRKEALRALQTLLETKPLPRPEHRARRIDPYRIAPLALCQPILKRMLDEDAGVRVAAFHVLEHVVTSHGAAAGRHLAPVLPLALATTRMAMSHIQADVRADAVRFMTLWVTHFADRVAESRALAVLLDLVSDLLAYTLQLNGTRTLELGGLSREKPAAASGSAAAGQRPKSRRAGGGLASSDKAATQLVVILRLAQKLFRLVQGKTATSAEAATAAATAAAEERADGRFHHWSAPMSQVLADGAETALAVPSPAQALGLVSAAPSAAATVTSAPAAAPSHRYAIVETPQLAQSRAHETDRLRRRQQQQRQSGSLQVVRQQVPLATRLPTAQRLFPLLIHVFLESSAVVLEAQGSGGAGGAAAAAAAIHVPLLSQVIALLVDVTDYLLSPCDGDAVALTEPAPPPPTTVLAAGASRVAAMGSDTIRQNAAATMADALTAWQHAAYVLIQRHVLPLFPLQRAMFTGPMGAVSVVDDDAEKGEAALSVAAMLDAMNLGVCRLLTEFWKANEALAASTAAPANASSTAVTADAAASKRTIKKIGSVLAQLLHLDTAESRGRAMPPPSTLRGILAILDAVQAIPPAGQEGSSDGDDAALVLVAADPAWHAALLPIWQALQALAVQYPLQRPGRSGAEADGQDATSLCHHQLFHWWRRQTDHWFTGLVAYAAAVEADARAGQPALTPAAVRAERELIQLGLDLFTPWLTSLPKRLWQLKAAATSRAQPVAASTARSLAILACMNDVIRDDRLHRVHQRLAALPAPRPSEKTAAGLPAPIQVPQLWAQALMPLFGMYVPTTTTTTTTTADPASKAFRVGPFARFSATLRIRTAETVAACCTRALRHAVAATAIRQGDAASAAAADAALQEVRAVVEHVWTHIETALAALAATDAETTTGAAGATSALPPSDAAALRSATAYIVFLREAVVGPVLAAATVDALTVVPR</sequence>
<protein>
    <recommendedName>
        <fullName evidence="3">Pre-rRNA-processing protein Ipi1 N-terminal domain-containing protein</fullName>
    </recommendedName>
</protein>
<dbReference type="PANTHER" id="PTHR12460">
    <property type="entry name" value="CYCLIN-DEPENDENT KINASE INHIBITOR-RELATED PROTEIN"/>
    <property type="match status" value="1"/>
</dbReference>
<dbReference type="SUPFAM" id="SSF48371">
    <property type="entry name" value="ARM repeat"/>
    <property type="match status" value="1"/>
</dbReference>
<evidence type="ECO:0000256" key="1">
    <source>
        <dbReference type="ARBA" id="ARBA00002355"/>
    </source>
</evidence>
<feature type="region of interest" description="Disordered" evidence="2">
    <location>
        <begin position="71"/>
        <end position="91"/>
    </location>
</feature>
<dbReference type="EMBL" id="ML014237">
    <property type="protein sequence ID" value="RKP00069.1"/>
    <property type="molecule type" value="Genomic_DNA"/>
</dbReference>
<keyword evidence="5" id="KW-1185">Reference proteome</keyword>
<accession>A0A4V1IUC4</accession>
<dbReference type="AlphaFoldDB" id="A0A4V1IUC4"/>
<comment type="function">
    <text evidence="1">Component of the RIX1 complex required for processing of ITS2 sequences from 35S pre-rRNA.</text>
</comment>
<dbReference type="InterPro" id="IPR011989">
    <property type="entry name" value="ARM-like"/>
</dbReference>